<dbReference type="AlphaFoldDB" id="A0AAE9D2F5"/>
<feature type="domain" description="Piwi" evidence="1">
    <location>
        <begin position="608"/>
        <end position="962"/>
    </location>
</feature>
<reference evidence="2 3" key="1">
    <citation type="submission" date="2022-02" db="EMBL/GenBank/DDBJ databases">
        <title>Chromosome-level reference genomes for two strains of Caenorhabditis briggsae: an improved platform for comparative genomics.</title>
        <authorList>
            <person name="Stevens L."/>
            <person name="Andersen E.C."/>
        </authorList>
    </citation>
    <scope>NUCLEOTIDE SEQUENCE [LARGE SCALE GENOMIC DNA]</scope>
    <source>
        <strain evidence="2">QX1410_ONT</strain>
        <tissue evidence="2">Whole-organism</tissue>
    </source>
</reference>
<dbReference type="SUPFAM" id="SSF53098">
    <property type="entry name" value="Ribonuclease H-like"/>
    <property type="match status" value="1"/>
</dbReference>
<dbReference type="InterPro" id="IPR036397">
    <property type="entry name" value="RNaseH_sf"/>
</dbReference>
<gene>
    <name evidence="2" type="ORF">L3Y34_008975</name>
</gene>
<dbReference type="PROSITE" id="PS50822">
    <property type="entry name" value="PIWI"/>
    <property type="match status" value="1"/>
</dbReference>
<organism evidence="2 3">
    <name type="scientific">Caenorhabditis briggsae</name>
    <dbReference type="NCBI Taxonomy" id="6238"/>
    <lineage>
        <taxon>Eukaryota</taxon>
        <taxon>Metazoa</taxon>
        <taxon>Ecdysozoa</taxon>
        <taxon>Nematoda</taxon>
        <taxon>Chromadorea</taxon>
        <taxon>Rhabditida</taxon>
        <taxon>Rhabditina</taxon>
        <taxon>Rhabditomorpha</taxon>
        <taxon>Rhabditoidea</taxon>
        <taxon>Rhabditidae</taxon>
        <taxon>Peloderinae</taxon>
        <taxon>Caenorhabditis</taxon>
    </lineage>
</organism>
<dbReference type="GO" id="GO:0003676">
    <property type="term" value="F:nucleic acid binding"/>
    <property type="evidence" value="ECO:0007669"/>
    <property type="project" value="InterPro"/>
</dbReference>
<evidence type="ECO:0000259" key="1">
    <source>
        <dbReference type="PROSITE" id="PS50822"/>
    </source>
</evidence>
<proteinExistence type="predicted"/>
<dbReference type="Gene3D" id="3.30.420.10">
    <property type="entry name" value="Ribonuclease H-like superfamily/Ribonuclease H"/>
    <property type="match status" value="1"/>
</dbReference>
<dbReference type="Proteomes" id="UP000827892">
    <property type="component" value="Chromosome V"/>
</dbReference>
<dbReference type="InterPro" id="IPR036085">
    <property type="entry name" value="PAZ_dom_sf"/>
</dbReference>
<dbReference type="SUPFAM" id="SSF101690">
    <property type="entry name" value="PAZ domain"/>
    <property type="match status" value="1"/>
</dbReference>
<dbReference type="Pfam" id="PF02171">
    <property type="entry name" value="Piwi"/>
    <property type="match status" value="1"/>
</dbReference>
<protein>
    <recommendedName>
        <fullName evidence="1">Piwi domain-containing protein</fullName>
    </recommendedName>
</protein>
<dbReference type="EMBL" id="CP090895">
    <property type="protein sequence ID" value="ULT91052.1"/>
    <property type="molecule type" value="Genomic_DNA"/>
</dbReference>
<dbReference type="InterPro" id="IPR012337">
    <property type="entry name" value="RNaseH-like_sf"/>
</dbReference>
<dbReference type="PANTHER" id="PTHR22891">
    <property type="entry name" value="EUKARYOTIC TRANSLATION INITIATION FACTOR 2C"/>
    <property type="match status" value="1"/>
</dbReference>
<dbReference type="SMART" id="SM00950">
    <property type="entry name" value="Piwi"/>
    <property type="match status" value="1"/>
</dbReference>
<sequence>MPPKIDKEPIKYYSHHLDPSMKWLSRPEEKCEGKYYVEKVKLLVNWFRFNTNIYDREYYEYFVDMYKEKKYMDKRTKSFKTKQMPYPIPERSEAFWKHLRFEQQKNPFQIEDYVFDEKDTVYSIHKTPNGMSSEIPDPQNRDIKLVLKMHYKCKFNLYFSREDPTRDEEANRSCKFLKNVMTQKVRCAPYVANEIGFQLAKNFIYDGNSILRVPESFHDPDRFEHSLEIAPRIESWFGIYIAVKELFDGDPVLNFAIIDKLFYNAPQMSLLDYLLLIVDPQSHMDEVRRNHKEQLNSGNLTIKPAMFQSIDQLLANLKLKAASVWNPKRSEFAERHLTFIRLSKYNSHEEMIPVPRGRDRNAPIDRVPLFQIYEKNRKYIEFPRLPLVVCKSGNNEYSVPMEFLEVYEKPQRYKNRIDFAMQDKFVNAATRDPHMYKKEALEMLKDLDFSSGSLNFVERFGFSTDLKMIECVGKVLKEPSLVNKDNQKISMTPVVRGFQEKALNVVPEKELCCAIFVLREDKETEPCLEEEDVRRFYKTLIDGCEFRSIRIGKHQNSQVRSLLQDPESGKYGFYPNVQLTAGVRNFRACANDAKAMFERLADKNNKILLFIVFSKRRWNFYGFVKQFCDVELGVASQHVTAHVAKRALQDMSSHKPSKRIFYQIALKINGKLGGVNQELDWSENAEMTVEEKEKRKNMPLRMYVGIDVTHPTNGSGIDYSIAAIVASMNPGGTVYRNMIVTQEENRPGERPVAHGRERTDILEGKFVKLLRIFAENNENRIPSHIVVYRDGVSDSEMLRVSHDELRSLKAEVERFLKERGKNEQIPEYTFIVLQKRHKTRLFRKIENERPKDEEAAKRWDEELKASQNTGFVNPTSGTTVDRTIVSKYKFDFFLSSHHGALGTSRPGYYTVMHDDKKMTKDELYKMTYELSFLSARCRKPISLPTPVHYAHLSCEKAKELYRCFKNDGFAHFPRQARREDIEQYLQTNIQYPGMSFA</sequence>
<name>A0AAE9D2F5_CAEBR</name>
<accession>A0AAE9D2F5</accession>
<evidence type="ECO:0000313" key="3">
    <source>
        <dbReference type="Proteomes" id="UP000827892"/>
    </source>
</evidence>
<evidence type="ECO:0000313" key="2">
    <source>
        <dbReference type="EMBL" id="ULT91052.1"/>
    </source>
</evidence>
<dbReference type="CDD" id="cd02846">
    <property type="entry name" value="PAZ_argonaute_like"/>
    <property type="match status" value="1"/>
</dbReference>
<dbReference type="InterPro" id="IPR003165">
    <property type="entry name" value="Piwi"/>
</dbReference>
<dbReference type="Gene3D" id="3.40.50.2300">
    <property type="match status" value="1"/>
</dbReference>